<dbReference type="PANTHER" id="PTHR38436:SF1">
    <property type="entry name" value="ESTER CYCLASE"/>
    <property type="match status" value="1"/>
</dbReference>
<evidence type="ECO:0000313" key="2">
    <source>
        <dbReference type="Proteomes" id="UP000178509"/>
    </source>
</evidence>
<evidence type="ECO:0000313" key="1">
    <source>
        <dbReference type="EMBL" id="OGZ62142.1"/>
    </source>
</evidence>
<evidence type="ECO:0008006" key="3">
    <source>
        <dbReference type="Google" id="ProtNLM"/>
    </source>
</evidence>
<comment type="caution">
    <text evidence="1">The sequence shown here is derived from an EMBL/GenBank/DDBJ whole genome shotgun (WGS) entry which is preliminary data.</text>
</comment>
<accession>A0A1G2HI16</accession>
<dbReference type="EMBL" id="MHOJ01000025">
    <property type="protein sequence ID" value="OGZ62142.1"/>
    <property type="molecule type" value="Genomic_DNA"/>
</dbReference>
<dbReference type="InterPro" id="IPR009959">
    <property type="entry name" value="Cyclase_SnoaL-like"/>
</dbReference>
<dbReference type="SUPFAM" id="SSF54427">
    <property type="entry name" value="NTF2-like"/>
    <property type="match status" value="1"/>
</dbReference>
<reference evidence="1 2" key="1">
    <citation type="journal article" date="2016" name="Nat. Commun.">
        <title>Thousands of microbial genomes shed light on interconnected biogeochemical processes in an aquifer system.</title>
        <authorList>
            <person name="Anantharaman K."/>
            <person name="Brown C.T."/>
            <person name="Hug L.A."/>
            <person name="Sharon I."/>
            <person name="Castelle C.J."/>
            <person name="Probst A.J."/>
            <person name="Thomas B.C."/>
            <person name="Singh A."/>
            <person name="Wilkins M.J."/>
            <person name="Karaoz U."/>
            <person name="Brodie E.L."/>
            <person name="Williams K.H."/>
            <person name="Hubbard S.S."/>
            <person name="Banfield J.F."/>
        </authorList>
    </citation>
    <scope>NUCLEOTIDE SEQUENCE [LARGE SCALE GENOMIC DNA]</scope>
</reference>
<dbReference type="GO" id="GO:0030638">
    <property type="term" value="P:polyketide metabolic process"/>
    <property type="evidence" value="ECO:0007669"/>
    <property type="project" value="InterPro"/>
</dbReference>
<sequence length="142" mass="16211">MKSNQDIVAEFLHAIWNERDFSVIDRLVCENPLIRSPMQTKNGKETMYDIVEKWLAAFPDLTIQLDEFVSEGDKVVSRWTATGTHLGGFFDTKPTHKEITYTGMTIYHLTNGKIAAYWALVDIHAILTQLEEYDSIAEAIES</sequence>
<dbReference type="Proteomes" id="UP000178509">
    <property type="component" value="Unassembled WGS sequence"/>
</dbReference>
<dbReference type="InterPro" id="IPR032710">
    <property type="entry name" value="NTF2-like_dom_sf"/>
</dbReference>
<protein>
    <recommendedName>
        <fullName evidence="3">Ester cyclase</fullName>
    </recommendedName>
</protein>
<dbReference type="Gene3D" id="3.10.450.50">
    <property type="match status" value="1"/>
</dbReference>
<proteinExistence type="predicted"/>
<dbReference type="AlphaFoldDB" id="A0A1G2HI16"/>
<dbReference type="Pfam" id="PF07366">
    <property type="entry name" value="SnoaL"/>
    <property type="match status" value="1"/>
</dbReference>
<gene>
    <name evidence="1" type="ORF">A3H51_01155</name>
</gene>
<dbReference type="STRING" id="1802164.A3H51_01155"/>
<name>A0A1G2HI16_9BACT</name>
<organism evidence="1 2">
    <name type="scientific">Candidatus Spechtbacteria bacterium RIFCSPLOWO2_02_FULL_38_8</name>
    <dbReference type="NCBI Taxonomy" id="1802164"/>
    <lineage>
        <taxon>Bacteria</taxon>
        <taxon>Candidatus Spechtiibacteriota</taxon>
    </lineage>
</organism>
<dbReference type="PANTHER" id="PTHR38436">
    <property type="entry name" value="POLYKETIDE CYCLASE SNOAL-LIKE DOMAIN"/>
    <property type="match status" value="1"/>
</dbReference>